<evidence type="ECO:0000313" key="2">
    <source>
        <dbReference type="EMBL" id="OGY09496.1"/>
    </source>
</evidence>
<comment type="caution">
    <text evidence="2">The sequence shown here is derived from an EMBL/GenBank/DDBJ whole genome shotgun (WGS) entry which is preliminary data.</text>
</comment>
<dbReference type="InterPro" id="IPR041705">
    <property type="entry name" value="PIN_Sll0205"/>
</dbReference>
<name>A0A1G1V2C5_9BACT</name>
<dbReference type="AlphaFoldDB" id="A0A1G1V2C5"/>
<dbReference type="Pfam" id="PF01850">
    <property type="entry name" value="PIN"/>
    <property type="match status" value="1"/>
</dbReference>
<sequence>MKYLLDSQIFLWWLNDDKRLKEPVRQILSNPRNTIYASVVTAWEISIKLQAKPNFKLQKSLKKTFLLSKFGVMPVTFSHVLTLHKLPTYHKDPFDRMLIAQAKIEKLKLITSDEKIWRYDLKLLKA</sequence>
<accession>A0A1G1V2C5</accession>
<organism evidence="2 3">
    <name type="scientific">Candidatus Blackburnbacteria bacterium RIFCSPHIGHO2_01_FULL_43_15b</name>
    <dbReference type="NCBI Taxonomy" id="1797513"/>
    <lineage>
        <taxon>Bacteria</taxon>
        <taxon>Candidatus Blackburniibacteriota</taxon>
    </lineage>
</organism>
<dbReference type="STRING" id="1797513.A2782_04390"/>
<evidence type="ECO:0000313" key="3">
    <source>
        <dbReference type="Proteomes" id="UP000177967"/>
    </source>
</evidence>
<proteinExistence type="predicted"/>
<protein>
    <recommendedName>
        <fullName evidence="1">PIN domain-containing protein</fullName>
    </recommendedName>
</protein>
<dbReference type="PANTHER" id="PTHR36173">
    <property type="entry name" value="RIBONUCLEASE VAPC16-RELATED"/>
    <property type="match status" value="1"/>
</dbReference>
<dbReference type="Gene3D" id="3.40.50.1010">
    <property type="entry name" value="5'-nuclease"/>
    <property type="match status" value="1"/>
</dbReference>
<dbReference type="InterPro" id="IPR029060">
    <property type="entry name" value="PIN-like_dom_sf"/>
</dbReference>
<feature type="domain" description="PIN" evidence="1">
    <location>
        <begin position="3"/>
        <end position="119"/>
    </location>
</feature>
<reference evidence="2 3" key="1">
    <citation type="journal article" date="2016" name="Nat. Commun.">
        <title>Thousands of microbial genomes shed light on interconnected biogeochemical processes in an aquifer system.</title>
        <authorList>
            <person name="Anantharaman K."/>
            <person name="Brown C.T."/>
            <person name="Hug L.A."/>
            <person name="Sharon I."/>
            <person name="Castelle C.J."/>
            <person name="Probst A.J."/>
            <person name="Thomas B.C."/>
            <person name="Singh A."/>
            <person name="Wilkins M.J."/>
            <person name="Karaoz U."/>
            <person name="Brodie E.L."/>
            <person name="Williams K.H."/>
            <person name="Hubbard S.S."/>
            <person name="Banfield J.F."/>
        </authorList>
    </citation>
    <scope>NUCLEOTIDE SEQUENCE [LARGE SCALE GENOMIC DNA]</scope>
</reference>
<dbReference type="InterPro" id="IPR052919">
    <property type="entry name" value="TA_system_RNase"/>
</dbReference>
<dbReference type="InterPro" id="IPR002716">
    <property type="entry name" value="PIN_dom"/>
</dbReference>
<dbReference type="SUPFAM" id="SSF88723">
    <property type="entry name" value="PIN domain-like"/>
    <property type="match status" value="1"/>
</dbReference>
<dbReference type="PANTHER" id="PTHR36173:SF2">
    <property type="entry name" value="RIBONUCLEASE VAPC16"/>
    <property type="match status" value="1"/>
</dbReference>
<gene>
    <name evidence="2" type="ORF">A2782_04390</name>
</gene>
<dbReference type="Proteomes" id="UP000177967">
    <property type="component" value="Unassembled WGS sequence"/>
</dbReference>
<dbReference type="EMBL" id="MHBW01000009">
    <property type="protein sequence ID" value="OGY09496.1"/>
    <property type="molecule type" value="Genomic_DNA"/>
</dbReference>
<evidence type="ECO:0000259" key="1">
    <source>
        <dbReference type="Pfam" id="PF01850"/>
    </source>
</evidence>
<dbReference type="CDD" id="cd09872">
    <property type="entry name" value="PIN_Sll0205-like"/>
    <property type="match status" value="1"/>
</dbReference>